<comment type="catalytic activity">
    <reaction evidence="8 9">
        <text>GDP-beta-L-fucose + NADP(+) = GDP-4-dehydro-alpha-D-rhamnose + NADPH + H(+)</text>
        <dbReference type="Rhea" id="RHEA:18885"/>
        <dbReference type="ChEBI" id="CHEBI:15378"/>
        <dbReference type="ChEBI" id="CHEBI:57273"/>
        <dbReference type="ChEBI" id="CHEBI:57783"/>
        <dbReference type="ChEBI" id="CHEBI:57964"/>
        <dbReference type="ChEBI" id="CHEBI:58349"/>
        <dbReference type="EC" id="1.1.1.271"/>
    </reaction>
</comment>
<dbReference type="RefSeq" id="WP_066499264.1">
    <property type="nucleotide sequence ID" value="NZ_BJMO01000081.1"/>
</dbReference>
<dbReference type="EC" id="1.1.1.271" evidence="3 9"/>
<dbReference type="SUPFAM" id="SSF51735">
    <property type="entry name" value="NAD(P)-binding Rossmann-fold domains"/>
    <property type="match status" value="1"/>
</dbReference>
<name>A0A127A3S7_9MICC</name>
<evidence type="ECO:0000256" key="5">
    <source>
        <dbReference type="ARBA" id="ARBA00023002"/>
    </source>
</evidence>
<feature type="domain" description="NAD-dependent epimerase/dehydratase" evidence="10">
    <location>
        <begin position="18"/>
        <end position="248"/>
    </location>
</feature>
<feature type="binding site" evidence="9">
    <location>
        <position position="220"/>
    </location>
    <ligand>
        <name>substrate</name>
    </ligand>
</feature>
<feature type="binding site" evidence="9">
    <location>
        <begin position="116"/>
        <end position="119"/>
    </location>
    <ligand>
        <name>NADP(+)</name>
        <dbReference type="ChEBI" id="CHEBI:58349"/>
    </ligand>
</feature>
<dbReference type="GO" id="GO:0050577">
    <property type="term" value="F:GDP-L-fucose synthase activity"/>
    <property type="evidence" value="ECO:0007669"/>
    <property type="project" value="UniProtKB-UniRule"/>
</dbReference>
<evidence type="ECO:0000256" key="8">
    <source>
        <dbReference type="ARBA" id="ARBA00051935"/>
    </source>
</evidence>
<dbReference type="CDD" id="cd05239">
    <property type="entry name" value="GDP_FS_SDR_e"/>
    <property type="match status" value="1"/>
</dbReference>
<dbReference type="GO" id="GO:0070401">
    <property type="term" value="F:NADP+ binding"/>
    <property type="evidence" value="ECO:0007669"/>
    <property type="project" value="UniProtKB-UniRule"/>
</dbReference>
<accession>A0A127A3S7</accession>
<dbReference type="STRING" id="37927.SA2016_2886"/>
<dbReference type="GO" id="GO:0042351">
    <property type="term" value="P:'de novo' GDP-L-fucose biosynthetic process"/>
    <property type="evidence" value="ECO:0007669"/>
    <property type="project" value="UniProtKB-UniRule"/>
</dbReference>
<evidence type="ECO:0000259" key="10">
    <source>
        <dbReference type="Pfam" id="PF01370"/>
    </source>
</evidence>
<feature type="binding site" evidence="9">
    <location>
        <begin position="21"/>
        <end position="27"/>
    </location>
    <ligand>
        <name>NADP(+)</name>
        <dbReference type="ChEBI" id="CHEBI:58349"/>
    </ligand>
</feature>
<sequence>MPETSYAPSALDRSATFYVAGHRGLVGSAIWRRLEDEGFSNLVGRASSELDLKDRGAVFDFFAAEKPRYVALAAAKVGGILANNTYPVDFLSENLRIQTNVMDAALEHGVERLLFLGSSCIYPKLAPQPLKEEYLLTGHLEPTNDAYAIAKIAGILQVQAVRRQYGLPWISAMPTNLYGPGDNFSSTGSHVLPALIRRYEEARLSGAESVTNWGTGSPLREFLHVDDMAKACLYLLENYDGPEQVNVGVGTDVTIKELAQTVADAVGYQGAIEWDTTKPDGTPRKLMDVSKLTALGWKASIGLDEGIRRTVEWFREHQDDFRK</sequence>
<comment type="pathway">
    <text evidence="1 9">Nucleotide-sugar biosynthesis; GDP-L-fucose biosynthesis via de novo pathway; GDP-L-fucose from GDP-alpha-D-mannose: step 2/2.</text>
</comment>
<evidence type="ECO:0000256" key="9">
    <source>
        <dbReference type="HAMAP-Rule" id="MF_00956"/>
    </source>
</evidence>
<keyword evidence="7 9" id="KW-0511">Multifunctional enzyme</keyword>
<dbReference type="Pfam" id="PF01370">
    <property type="entry name" value="Epimerase"/>
    <property type="match status" value="1"/>
</dbReference>
<dbReference type="GO" id="GO:0016853">
    <property type="term" value="F:isomerase activity"/>
    <property type="evidence" value="ECO:0007669"/>
    <property type="project" value="UniProtKB-KW"/>
</dbReference>
<feature type="binding site" evidence="9">
    <location>
        <position position="151"/>
    </location>
    <ligand>
        <name>NADP(+)</name>
        <dbReference type="ChEBI" id="CHEBI:58349"/>
    </ligand>
</feature>
<feature type="binding site" evidence="9">
    <location>
        <position position="280"/>
    </location>
    <ligand>
        <name>substrate</name>
    </ligand>
</feature>
<dbReference type="EMBL" id="CP014518">
    <property type="protein sequence ID" value="AMM33551.1"/>
    <property type="molecule type" value="Genomic_DNA"/>
</dbReference>
<evidence type="ECO:0000313" key="12">
    <source>
        <dbReference type="Proteomes" id="UP000070134"/>
    </source>
</evidence>
<evidence type="ECO:0000256" key="1">
    <source>
        <dbReference type="ARBA" id="ARBA00004883"/>
    </source>
</evidence>
<reference evidence="11 12" key="1">
    <citation type="submission" date="2016-02" db="EMBL/GenBank/DDBJ databases">
        <title>Complete genome of Sinomonas atrocyanea KCTC 3377.</title>
        <authorList>
            <person name="Kim K.M."/>
        </authorList>
    </citation>
    <scope>NUCLEOTIDE SEQUENCE [LARGE SCALE GENOMIC DNA]</scope>
    <source>
        <strain evidence="11 12">KCTC 3377</strain>
    </source>
</reference>
<organism evidence="11 12">
    <name type="scientific">Sinomonas atrocyanea</name>
    <dbReference type="NCBI Taxonomy" id="37927"/>
    <lineage>
        <taxon>Bacteria</taxon>
        <taxon>Bacillati</taxon>
        <taxon>Actinomycetota</taxon>
        <taxon>Actinomycetes</taxon>
        <taxon>Micrococcales</taxon>
        <taxon>Micrococcaceae</taxon>
        <taxon>Sinomonas</taxon>
    </lineage>
</organism>
<feature type="binding site" evidence="9">
    <location>
        <position position="213"/>
    </location>
    <ligand>
        <name>substrate</name>
    </ligand>
</feature>
<feature type="binding site" evidence="9">
    <location>
        <position position="190"/>
    </location>
    <ligand>
        <name>NADP(+)</name>
        <dbReference type="ChEBI" id="CHEBI:58349"/>
    </ligand>
</feature>
<comment type="similarity">
    <text evidence="2 9">Belongs to the NAD(P)-dependent epimerase/dehydratase family. Fucose synthase subfamily.</text>
</comment>
<feature type="binding site" evidence="9">
    <location>
        <position position="198"/>
    </location>
    <ligand>
        <name>substrate</name>
    </ligand>
</feature>
<dbReference type="PATRIC" id="fig|37927.3.peg.2965"/>
<evidence type="ECO:0000256" key="7">
    <source>
        <dbReference type="ARBA" id="ARBA00023268"/>
    </source>
</evidence>
<evidence type="ECO:0000256" key="4">
    <source>
        <dbReference type="ARBA" id="ARBA00022857"/>
    </source>
</evidence>
<dbReference type="OrthoDB" id="9811425at2"/>
<dbReference type="Gene3D" id="3.40.50.720">
    <property type="entry name" value="NAD(P)-binding Rossmann-like Domain"/>
    <property type="match status" value="1"/>
</dbReference>
<gene>
    <name evidence="9" type="primary">fcl</name>
    <name evidence="11" type="ORF">SA2016_2886</name>
</gene>
<dbReference type="Proteomes" id="UP000070134">
    <property type="component" value="Chromosome"/>
</dbReference>
<feature type="site" description="Important for catalytic activity" evidence="9">
    <location>
        <position position="118"/>
    </location>
</feature>
<dbReference type="KEGG" id="satk:SA2016_2886"/>
<evidence type="ECO:0000313" key="11">
    <source>
        <dbReference type="EMBL" id="AMM33551.1"/>
    </source>
</evidence>
<evidence type="ECO:0000256" key="6">
    <source>
        <dbReference type="ARBA" id="ARBA00023235"/>
    </source>
</evidence>
<comment type="function">
    <text evidence="9">Catalyzes the two-step NADP-dependent conversion of GDP-4-dehydro-6-deoxy-D-mannose to GDP-fucose, involving an epimerase and a reductase reaction.</text>
</comment>
<dbReference type="FunFam" id="3.40.50.720:FF:000101">
    <property type="entry name" value="GDP-L-fucose synthase"/>
    <property type="match status" value="1"/>
</dbReference>
<dbReference type="UniPathway" id="UPA00128">
    <property type="reaction ID" value="UER00191"/>
</dbReference>
<protein>
    <recommendedName>
        <fullName evidence="3 9">GDP-L-fucose synthase</fullName>
        <ecNumber evidence="3 9">1.1.1.271</ecNumber>
    </recommendedName>
    <alternativeName>
        <fullName evidence="9">GDP-4-keto-6-deoxy-D-mannose-3,5-epimerase-4-reductase</fullName>
    </alternativeName>
</protein>
<keyword evidence="5 9" id="KW-0560">Oxidoreductase</keyword>
<feature type="site" description="Important for catalytic activity" evidence="9">
    <location>
        <position position="120"/>
    </location>
</feature>
<dbReference type="InterPro" id="IPR028614">
    <property type="entry name" value="GDP_fucose/colitose_synth"/>
</dbReference>
<dbReference type="InterPro" id="IPR001509">
    <property type="entry name" value="Epimerase_deHydtase"/>
</dbReference>
<dbReference type="PANTHER" id="PTHR43238:SF1">
    <property type="entry name" value="GDP-L-FUCOSE SYNTHASE"/>
    <property type="match status" value="1"/>
</dbReference>
<dbReference type="HAMAP" id="MF_00956">
    <property type="entry name" value="GDP_fucose_synth"/>
    <property type="match status" value="1"/>
</dbReference>
<evidence type="ECO:0000256" key="3">
    <source>
        <dbReference type="ARBA" id="ARBA00012371"/>
    </source>
</evidence>
<proteinExistence type="inferred from homology"/>
<keyword evidence="12" id="KW-1185">Reference proteome</keyword>
<keyword evidence="6 9" id="KW-0413">Isomerase</keyword>
<evidence type="ECO:0000256" key="2">
    <source>
        <dbReference type="ARBA" id="ARBA00005959"/>
    </source>
</evidence>
<keyword evidence="4 9" id="KW-0521">NADP</keyword>
<dbReference type="PANTHER" id="PTHR43238">
    <property type="entry name" value="GDP-L-FUCOSE SYNTHASE"/>
    <property type="match status" value="1"/>
</dbReference>
<feature type="binding site" evidence="9">
    <location>
        <begin position="174"/>
        <end position="177"/>
    </location>
    <ligand>
        <name>NADP(+)</name>
        <dbReference type="ChEBI" id="CHEBI:58349"/>
    </ligand>
</feature>
<dbReference type="InterPro" id="IPR036291">
    <property type="entry name" value="NAD(P)-bd_dom_sf"/>
</dbReference>
<dbReference type="AlphaFoldDB" id="A0A127A3S7"/>
<dbReference type="Gene3D" id="3.90.25.10">
    <property type="entry name" value="UDP-galactose 4-epimerase, domain 1"/>
    <property type="match status" value="1"/>
</dbReference>
<feature type="active site" description="Proton donor/acceptor" evidence="9">
    <location>
        <position position="147"/>
    </location>
</feature>